<sequence length="81" mass="9557">MSRPNGFSTLHEYEHHISIHEAFETVPPLPPWAKVLEVNILPEFFERFPTWLTKGRRGLSWPGKEPETDEEIFDYNLNYNG</sequence>
<name>A0AAI8YJ40_9PEZI</name>
<dbReference type="Proteomes" id="UP001295740">
    <property type="component" value="Unassembled WGS sequence"/>
</dbReference>
<keyword evidence="2" id="KW-1185">Reference proteome</keyword>
<protein>
    <submittedName>
        <fullName evidence="1">Uu.00g079370.m01.CDS01</fullName>
    </submittedName>
</protein>
<proteinExistence type="predicted"/>
<evidence type="ECO:0000313" key="2">
    <source>
        <dbReference type="Proteomes" id="UP001295740"/>
    </source>
</evidence>
<dbReference type="EMBL" id="CAUWAG010000010">
    <property type="protein sequence ID" value="CAJ2506751.1"/>
    <property type="molecule type" value="Genomic_DNA"/>
</dbReference>
<evidence type="ECO:0000313" key="1">
    <source>
        <dbReference type="EMBL" id="CAJ2506751.1"/>
    </source>
</evidence>
<accession>A0AAI8YJ40</accession>
<gene>
    <name evidence="1" type="ORF">KHLLAP_LOCUS7219</name>
</gene>
<reference evidence="1" key="1">
    <citation type="submission" date="2023-10" db="EMBL/GenBank/DDBJ databases">
        <authorList>
            <person name="Hackl T."/>
        </authorList>
    </citation>
    <scope>NUCLEOTIDE SEQUENCE</scope>
</reference>
<comment type="caution">
    <text evidence="1">The sequence shown here is derived from an EMBL/GenBank/DDBJ whole genome shotgun (WGS) entry which is preliminary data.</text>
</comment>
<dbReference type="AlphaFoldDB" id="A0AAI8YJ40"/>
<organism evidence="1 2">
    <name type="scientific">Anthostomella pinea</name>
    <dbReference type="NCBI Taxonomy" id="933095"/>
    <lineage>
        <taxon>Eukaryota</taxon>
        <taxon>Fungi</taxon>
        <taxon>Dikarya</taxon>
        <taxon>Ascomycota</taxon>
        <taxon>Pezizomycotina</taxon>
        <taxon>Sordariomycetes</taxon>
        <taxon>Xylariomycetidae</taxon>
        <taxon>Xylariales</taxon>
        <taxon>Xylariaceae</taxon>
        <taxon>Anthostomella</taxon>
    </lineage>
</organism>